<dbReference type="NCBIfam" id="TIGR02913">
    <property type="entry name" value="HAF_rpt"/>
    <property type="match status" value="3"/>
</dbReference>
<dbReference type="AlphaFoldDB" id="A0A1C4YHF2"/>
<protein>
    <submittedName>
        <fullName evidence="1">Probable extracellular repeat, HAF family</fullName>
    </submittedName>
</protein>
<dbReference type="Proteomes" id="UP000198242">
    <property type="component" value="Chromosome I"/>
</dbReference>
<dbReference type="Pfam" id="PF11949">
    <property type="entry name" value="DUF3466"/>
    <property type="match status" value="1"/>
</dbReference>
<dbReference type="EMBL" id="LT607411">
    <property type="protein sequence ID" value="SCF20144.1"/>
    <property type="molecule type" value="Genomic_DNA"/>
</dbReference>
<reference evidence="2" key="1">
    <citation type="submission" date="2016-06" db="EMBL/GenBank/DDBJ databases">
        <authorList>
            <person name="Varghese N."/>
            <person name="Submissions Spin"/>
        </authorList>
    </citation>
    <scope>NUCLEOTIDE SEQUENCE [LARGE SCALE GENOMIC DNA]</scope>
    <source>
        <strain evidence="2">DSM 43909</strain>
    </source>
</reference>
<evidence type="ECO:0000313" key="2">
    <source>
        <dbReference type="Proteomes" id="UP000198242"/>
    </source>
</evidence>
<name>A0A1C4YHF2_MICVI</name>
<dbReference type="InterPro" id="IPR022562">
    <property type="entry name" value="DUF3466"/>
</dbReference>
<keyword evidence="2" id="KW-1185">Reference proteome</keyword>
<organism evidence="1 2">
    <name type="scientific">Micromonospora viridifaciens</name>
    <dbReference type="NCBI Taxonomy" id="1881"/>
    <lineage>
        <taxon>Bacteria</taxon>
        <taxon>Bacillati</taxon>
        <taxon>Actinomycetota</taxon>
        <taxon>Actinomycetes</taxon>
        <taxon>Micromonosporales</taxon>
        <taxon>Micromonosporaceae</taxon>
        <taxon>Micromonospora</taxon>
    </lineage>
</organism>
<dbReference type="InterPro" id="IPR014262">
    <property type="entry name" value="HAF_rpt"/>
</dbReference>
<sequence length="346" mass="34380">MATVTILVSAPVTGMSEANGINDQGAVVGQDDTVFPFVWNPSQPNGTTGTSTRLPILPTGGGPSEATAMAINNNGDIVGFSDALDASGQLVERAVVWSGGGVRDLGTLAPDPNNPGSFLGSSRAVDINDAGLIVGSADTPSGARHAFLFDPQVGAMQDLGSLVSVAPDSSRATSINNAGQIVGVSAALDPNGNPTFEHGFLIAAGSGGMIDLGTFDDPNNPGQFFDNSNAFGINDNGMIVGTSDAGFDAAGNPLTGAAEFFANGNTPARLLPVQSDGFDVGPNNHVVGSFDAPARGFVLHSSTGLVDLTALPGMTGTVLSATGANAAGQVTAIADIAGATVGILIS</sequence>
<evidence type="ECO:0000313" key="1">
    <source>
        <dbReference type="EMBL" id="SCF20144.1"/>
    </source>
</evidence>
<gene>
    <name evidence="1" type="ORF">GA0074695_4288</name>
</gene>
<proteinExistence type="predicted"/>
<accession>A0A1C4YHF2</accession>